<dbReference type="EMBL" id="JBGNYA010000001">
    <property type="protein sequence ID" value="MFA1609486.1"/>
    <property type="molecule type" value="Genomic_DNA"/>
</dbReference>
<evidence type="ECO:0000313" key="2">
    <source>
        <dbReference type="EMBL" id="MFA1609486.1"/>
    </source>
</evidence>
<feature type="compositionally biased region" description="Low complexity" evidence="1">
    <location>
        <begin position="237"/>
        <end position="251"/>
    </location>
</feature>
<feature type="region of interest" description="Disordered" evidence="1">
    <location>
        <begin position="44"/>
        <end position="367"/>
    </location>
</feature>
<reference evidence="2 3" key="1">
    <citation type="submission" date="2024-08" db="EMBL/GenBank/DDBJ databases">
        <title>Halobellus sp. MBLA0158 whole genome sequence.</title>
        <authorList>
            <person name="Hwang C.Y."/>
            <person name="Cho E.-S."/>
            <person name="Seo M.-J."/>
        </authorList>
    </citation>
    <scope>NUCLEOTIDE SEQUENCE [LARGE SCALE GENOMIC DNA]</scope>
    <source>
        <strain evidence="2 3">MBLA0158</strain>
    </source>
</reference>
<feature type="compositionally biased region" description="Low complexity" evidence="1">
    <location>
        <begin position="65"/>
        <end position="86"/>
    </location>
</feature>
<organism evidence="2 3">
    <name type="scientific">Halobellus rubicundus</name>
    <dbReference type="NCBI Taxonomy" id="2996466"/>
    <lineage>
        <taxon>Archaea</taxon>
        <taxon>Methanobacteriati</taxon>
        <taxon>Methanobacteriota</taxon>
        <taxon>Stenosarchaea group</taxon>
        <taxon>Halobacteria</taxon>
        <taxon>Halobacteriales</taxon>
        <taxon>Haloferacaceae</taxon>
        <taxon>Halobellus</taxon>
    </lineage>
</organism>
<evidence type="ECO:0000313" key="3">
    <source>
        <dbReference type="Proteomes" id="UP001570511"/>
    </source>
</evidence>
<feature type="compositionally biased region" description="Acidic residues" evidence="1">
    <location>
        <begin position="219"/>
        <end position="236"/>
    </location>
</feature>
<dbReference type="Pfam" id="PF23373">
    <property type="entry name" value="DUF7093"/>
    <property type="match status" value="1"/>
</dbReference>
<name>A0ABD5M7W0_9EURY</name>
<protein>
    <recommendedName>
        <fullName evidence="4">Oxidoreductase</fullName>
    </recommendedName>
</protein>
<keyword evidence="3" id="KW-1185">Reference proteome</keyword>
<dbReference type="Proteomes" id="UP001570511">
    <property type="component" value="Unassembled WGS sequence"/>
</dbReference>
<feature type="compositionally biased region" description="Basic and acidic residues" evidence="1">
    <location>
        <begin position="252"/>
        <end position="262"/>
    </location>
</feature>
<accession>A0ABD5M7W0</accession>
<gene>
    <name evidence="2" type="ORF">OS889_00510</name>
</gene>
<feature type="compositionally biased region" description="Low complexity" evidence="1">
    <location>
        <begin position="119"/>
        <end position="141"/>
    </location>
</feature>
<sequence>MGLKCRLLGHTYGEPEVERNREEQGDEVVVTIREIQACERCGDEQVVSQNKEVTAIRSPEEVGLDGDAGSESGAAAAAADAAPQDATDGEAAEQPTVTPAESTADPAADEGTTADATPEGSEAESTAADTASASAPAADDGGVIDEAEAETGGASDGWETGSDDWEDVEPDGDADDAVILDDAETERDETQWPEETDTDPQRAARESAAREEGAAGAEPDADNEVTNDAEIIDADDGQSGAGASADASADADTGRERGEWAGRDAGSASNGWPDHEGEDEGYAATPGGDADVEFDSGGGLTPEVNGHADADDDADAETIEGIAAGADDARAAAERNAGVRPEAASEGEEGFARAGESTTLESDVPDDRVEFYCPNCGHSRVAGASSMRAGDICPECKQGYIAERER</sequence>
<comment type="caution">
    <text evidence="2">The sequence shown here is derived from an EMBL/GenBank/DDBJ whole genome shotgun (WGS) entry which is preliminary data.</text>
</comment>
<dbReference type="InterPro" id="IPR055519">
    <property type="entry name" value="DUF7093"/>
</dbReference>
<evidence type="ECO:0008006" key="4">
    <source>
        <dbReference type="Google" id="ProtNLM"/>
    </source>
</evidence>
<dbReference type="AlphaFoldDB" id="A0ABD5M7W0"/>
<dbReference type="RefSeq" id="WP_372386526.1">
    <property type="nucleotide sequence ID" value="NZ_JBGNYA010000001.1"/>
</dbReference>
<feature type="compositionally biased region" description="Acidic residues" evidence="1">
    <location>
        <begin position="161"/>
        <end position="198"/>
    </location>
</feature>
<proteinExistence type="predicted"/>
<feature type="compositionally biased region" description="Basic and acidic residues" evidence="1">
    <location>
        <begin position="199"/>
        <end position="213"/>
    </location>
</feature>
<evidence type="ECO:0000256" key="1">
    <source>
        <dbReference type="SAM" id="MobiDB-lite"/>
    </source>
</evidence>